<feature type="transmembrane region" description="Helical" evidence="1">
    <location>
        <begin position="12"/>
        <end position="33"/>
    </location>
</feature>
<dbReference type="Proteomes" id="UP000807115">
    <property type="component" value="Chromosome 4"/>
</dbReference>
<evidence type="ECO:0000313" key="2">
    <source>
        <dbReference type="EMBL" id="KAG0534056.1"/>
    </source>
</evidence>
<reference evidence="2" key="1">
    <citation type="journal article" date="2019" name="BMC Genomics">
        <title>A new reference genome for Sorghum bicolor reveals high levels of sequence similarity between sweet and grain genotypes: implications for the genetics of sugar metabolism.</title>
        <authorList>
            <person name="Cooper E.A."/>
            <person name="Brenton Z.W."/>
            <person name="Flinn B.S."/>
            <person name="Jenkins J."/>
            <person name="Shu S."/>
            <person name="Flowers D."/>
            <person name="Luo F."/>
            <person name="Wang Y."/>
            <person name="Xia P."/>
            <person name="Barry K."/>
            <person name="Daum C."/>
            <person name="Lipzen A."/>
            <person name="Yoshinaga Y."/>
            <person name="Schmutz J."/>
            <person name="Saski C."/>
            <person name="Vermerris W."/>
            <person name="Kresovich S."/>
        </authorList>
    </citation>
    <scope>NUCLEOTIDE SEQUENCE</scope>
</reference>
<keyword evidence="1" id="KW-1133">Transmembrane helix</keyword>
<dbReference type="AlphaFoldDB" id="A0A921ULJ5"/>
<organism evidence="2 3">
    <name type="scientific">Sorghum bicolor</name>
    <name type="common">Sorghum</name>
    <name type="synonym">Sorghum vulgare</name>
    <dbReference type="NCBI Taxonomy" id="4558"/>
    <lineage>
        <taxon>Eukaryota</taxon>
        <taxon>Viridiplantae</taxon>
        <taxon>Streptophyta</taxon>
        <taxon>Embryophyta</taxon>
        <taxon>Tracheophyta</taxon>
        <taxon>Spermatophyta</taxon>
        <taxon>Magnoliopsida</taxon>
        <taxon>Liliopsida</taxon>
        <taxon>Poales</taxon>
        <taxon>Poaceae</taxon>
        <taxon>PACMAD clade</taxon>
        <taxon>Panicoideae</taxon>
        <taxon>Andropogonodae</taxon>
        <taxon>Andropogoneae</taxon>
        <taxon>Sorghinae</taxon>
        <taxon>Sorghum</taxon>
    </lineage>
</organism>
<comment type="caution">
    <text evidence="2">The sequence shown here is derived from an EMBL/GenBank/DDBJ whole genome shotgun (WGS) entry which is preliminary data.</text>
</comment>
<dbReference type="EMBL" id="CM027683">
    <property type="protein sequence ID" value="KAG0534056.1"/>
    <property type="molecule type" value="Genomic_DNA"/>
</dbReference>
<sequence length="92" mass="10511">MKVPTNSELMMTMGIIGGLFLFGTVEVNVSLHFRYPQGRLGQMAVDHRCHVSMRRFPRGESLWSTVDEDPCWPRKHCKILRHVGLDLSLPCS</sequence>
<keyword evidence="1" id="KW-0812">Transmembrane</keyword>
<gene>
    <name evidence="2" type="ORF">BDA96_04G245900</name>
</gene>
<protein>
    <submittedName>
        <fullName evidence="2">Uncharacterized protein</fullName>
    </submittedName>
</protein>
<name>A0A921ULJ5_SORBI</name>
<keyword evidence="1" id="KW-0472">Membrane</keyword>
<reference evidence="2" key="2">
    <citation type="submission" date="2020-10" db="EMBL/GenBank/DDBJ databases">
        <authorList>
            <person name="Cooper E.A."/>
            <person name="Brenton Z.W."/>
            <person name="Flinn B.S."/>
            <person name="Jenkins J."/>
            <person name="Shu S."/>
            <person name="Flowers D."/>
            <person name="Luo F."/>
            <person name="Wang Y."/>
            <person name="Xia P."/>
            <person name="Barry K."/>
            <person name="Daum C."/>
            <person name="Lipzen A."/>
            <person name="Yoshinaga Y."/>
            <person name="Schmutz J."/>
            <person name="Saski C."/>
            <person name="Vermerris W."/>
            <person name="Kresovich S."/>
        </authorList>
    </citation>
    <scope>NUCLEOTIDE SEQUENCE</scope>
</reference>
<accession>A0A921ULJ5</accession>
<evidence type="ECO:0000256" key="1">
    <source>
        <dbReference type="SAM" id="Phobius"/>
    </source>
</evidence>
<proteinExistence type="predicted"/>
<evidence type="ECO:0000313" key="3">
    <source>
        <dbReference type="Proteomes" id="UP000807115"/>
    </source>
</evidence>